<comment type="catalytic activity">
    <reaction evidence="1">
        <text>2 (2E,6E,10E)-geranylgeranyl diphosphate = 15-cis-phytoene + 2 diphosphate</text>
        <dbReference type="Rhea" id="RHEA:34475"/>
        <dbReference type="ChEBI" id="CHEBI:27787"/>
        <dbReference type="ChEBI" id="CHEBI:33019"/>
        <dbReference type="ChEBI" id="CHEBI:58756"/>
        <dbReference type="EC" id="2.5.1.32"/>
    </reaction>
</comment>
<comment type="subcellular location">
    <subcellularLocation>
        <location evidence="2">Membrane</location>
        <topology evidence="2">Multi-pass membrane protein</topology>
    </subcellularLocation>
</comment>
<dbReference type="EC" id="2.5.1.32" evidence="8"/>
<evidence type="ECO:0000256" key="7">
    <source>
        <dbReference type="ARBA" id="ARBA00012242"/>
    </source>
</evidence>
<evidence type="ECO:0000256" key="5">
    <source>
        <dbReference type="ARBA" id="ARBA00008247"/>
    </source>
</evidence>
<dbReference type="GO" id="GO:0016117">
    <property type="term" value="P:carotenoid biosynthetic process"/>
    <property type="evidence" value="ECO:0007669"/>
    <property type="project" value="UniProtKB-KW"/>
</dbReference>
<keyword evidence="12" id="KW-0125">Carotenoid biosynthesis</keyword>
<comment type="catalytic activity">
    <reaction evidence="17">
        <text>gamma-carotene = all-trans-beta-carotene</text>
        <dbReference type="Rhea" id="RHEA:32239"/>
        <dbReference type="ChEBI" id="CHEBI:17579"/>
        <dbReference type="ChEBI" id="CHEBI:27740"/>
        <dbReference type="EC" id="5.5.1.19"/>
    </reaction>
</comment>
<evidence type="ECO:0000256" key="10">
    <source>
        <dbReference type="ARBA" id="ARBA00022679"/>
    </source>
</evidence>
<comment type="catalytic activity">
    <reaction evidence="18">
        <text>all-trans-lycopene = gamma-carotene</text>
        <dbReference type="Rhea" id="RHEA:32219"/>
        <dbReference type="ChEBI" id="CHEBI:15948"/>
        <dbReference type="ChEBI" id="CHEBI:27740"/>
        <dbReference type="EC" id="5.5.1.19"/>
    </reaction>
</comment>
<protein>
    <recommendedName>
        <fullName evidence="9">Bifunctional lycopene cyclase/phytoene synthase</fullName>
        <ecNumber evidence="8">2.5.1.32</ecNumber>
        <ecNumber evidence="7">5.5.1.19</ecNumber>
    </recommendedName>
</protein>
<reference evidence="20" key="1">
    <citation type="journal article" date="2014" name="Genome Biol. Evol.">
        <title>Gene Loss Rather Than Gene Gain Is Associated with a Host Jump from Monocots to Dicots in the Smut Fungus Melanopsichium pennsylvanicum.</title>
        <authorList>
            <person name="Sharma R."/>
            <person name="Mishra B."/>
            <person name="Runge F."/>
            <person name="Thines M."/>
        </authorList>
    </citation>
    <scope>NUCLEOTIDE SEQUENCE</scope>
    <source>
        <strain evidence="20">4</strain>
    </source>
</reference>
<evidence type="ECO:0000256" key="1">
    <source>
        <dbReference type="ARBA" id="ARBA00001805"/>
    </source>
</evidence>
<feature type="transmembrane region" description="Helical" evidence="19">
    <location>
        <begin position="92"/>
        <end position="114"/>
    </location>
</feature>
<evidence type="ECO:0000313" key="20">
    <source>
        <dbReference type="EMBL" id="CDI56944.1"/>
    </source>
</evidence>
<evidence type="ECO:0000256" key="9">
    <source>
        <dbReference type="ARBA" id="ARBA00018909"/>
    </source>
</evidence>
<dbReference type="PROSITE" id="PS01044">
    <property type="entry name" value="SQUALEN_PHYTOEN_SYN_1"/>
    <property type="match status" value="1"/>
</dbReference>
<evidence type="ECO:0000256" key="6">
    <source>
        <dbReference type="ARBA" id="ARBA00008406"/>
    </source>
</evidence>
<dbReference type="PANTHER" id="PTHR31480">
    <property type="entry name" value="BIFUNCTIONAL LYCOPENE CYCLASE/PHYTOENE SYNTHASE"/>
    <property type="match status" value="1"/>
</dbReference>
<keyword evidence="15" id="KW-0413">Isomerase</keyword>
<evidence type="ECO:0000256" key="8">
    <source>
        <dbReference type="ARBA" id="ARBA00012396"/>
    </source>
</evidence>
<evidence type="ECO:0000256" key="12">
    <source>
        <dbReference type="ARBA" id="ARBA00022746"/>
    </source>
</evidence>
<dbReference type="SFLD" id="SFLDG01018">
    <property type="entry name" value="Squalene/Phytoene_Synthase_Lik"/>
    <property type="match status" value="1"/>
</dbReference>
<comment type="pathway">
    <text evidence="4">Carotenoid biosynthesis; phytoene biosynthesis; all-trans-phytoene from geranylgeranyl diphosphate: step 1/1.</text>
</comment>
<evidence type="ECO:0000256" key="4">
    <source>
        <dbReference type="ARBA" id="ARBA00005172"/>
    </source>
</evidence>
<evidence type="ECO:0000256" key="2">
    <source>
        <dbReference type="ARBA" id="ARBA00004141"/>
    </source>
</evidence>
<feature type="transmembrane region" description="Helical" evidence="19">
    <location>
        <begin position="20"/>
        <end position="37"/>
    </location>
</feature>
<evidence type="ECO:0000256" key="14">
    <source>
        <dbReference type="ARBA" id="ARBA00023136"/>
    </source>
</evidence>
<dbReference type="UniPathway" id="UPA00799">
    <property type="reaction ID" value="UER00773"/>
</dbReference>
<evidence type="ECO:0000256" key="18">
    <source>
        <dbReference type="ARBA" id="ARBA00029335"/>
    </source>
</evidence>
<keyword evidence="11 19" id="KW-0812">Transmembrane</keyword>
<evidence type="ECO:0000256" key="11">
    <source>
        <dbReference type="ARBA" id="ARBA00022692"/>
    </source>
</evidence>
<comment type="pathway">
    <text evidence="3">Carotenoid biosynthesis; beta-carotene biosynthesis.</text>
</comment>
<dbReference type="EMBL" id="HG529708">
    <property type="protein sequence ID" value="CDI56944.1"/>
    <property type="molecule type" value="Genomic_DNA"/>
</dbReference>
<keyword evidence="10" id="KW-0808">Transferase</keyword>
<comment type="similarity">
    <text evidence="5">In the N-terminal section; belongs to the lycopene beta-cyclase family.</text>
</comment>
<evidence type="ECO:0000256" key="16">
    <source>
        <dbReference type="ARBA" id="ARBA00023268"/>
    </source>
</evidence>
<feature type="transmembrane region" description="Helical" evidence="19">
    <location>
        <begin position="126"/>
        <end position="149"/>
    </location>
</feature>
<evidence type="ECO:0000256" key="19">
    <source>
        <dbReference type="SAM" id="Phobius"/>
    </source>
</evidence>
<feature type="transmembrane region" description="Helical" evidence="19">
    <location>
        <begin position="183"/>
        <end position="203"/>
    </location>
</feature>
<dbReference type="InterPro" id="IPR019845">
    <property type="entry name" value="Squalene/phytoene_synthase_CS"/>
</dbReference>
<dbReference type="GO" id="GO:0016020">
    <property type="term" value="C:membrane"/>
    <property type="evidence" value="ECO:0007669"/>
    <property type="project" value="UniProtKB-SubCell"/>
</dbReference>
<dbReference type="InterPro" id="IPR017825">
    <property type="entry name" value="Lycopene_cyclase_dom"/>
</dbReference>
<keyword evidence="13 19" id="KW-1133">Transmembrane helix</keyword>
<accession>A0A077RED1</accession>
<dbReference type="Gene3D" id="1.10.600.10">
    <property type="entry name" value="Farnesyl Diphosphate Synthase"/>
    <property type="match status" value="1"/>
</dbReference>
<dbReference type="GO" id="GO:0016765">
    <property type="term" value="F:transferase activity, transferring alkyl or aryl (other than methyl) groups"/>
    <property type="evidence" value="ECO:0007669"/>
    <property type="project" value="InterPro"/>
</dbReference>
<dbReference type="SUPFAM" id="SSF48576">
    <property type="entry name" value="Terpenoid synthases"/>
    <property type="match status" value="2"/>
</dbReference>
<evidence type="ECO:0000256" key="13">
    <source>
        <dbReference type="ARBA" id="ARBA00022989"/>
    </source>
</evidence>
<dbReference type="AlphaFoldDB" id="A0A077RED1"/>
<dbReference type="EC" id="5.5.1.19" evidence="7"/>
<dbReference type="PROSITE" id="PS01045">
    <property type="entry name" value="SQUALEN_PHYTOEN_SYN_2"/>
    <property type="match status" value="1"/>
</dbReference>
<feature type="transmembrane region" description="Helical" evidence="19">
    <location>
        <begin position="49"/>
        <end position="68"/>
    </location>
</feature>
<dbReference type="Pfam" id="PF00494">
    <property type="entry name" value="SQS_PSY"/>
    <property type="match status" value="1"/>
</dbReference>
<proteinExistence type="inferred from homology"/>
<keyword evidence="16" id="KW-0511">Multifunctional enzyme</keyword>
<evidence type="ECO:0000256" key="3">
    <source>
        <dbReference type="ARBA" id="ARBA00005089"/>
    </source>
</evidence>
<dbReference type="UniPathway" id="UPA00802"/>
<dbReference type="GO" id="GO:0016872">
    <property type="term" value="F:intramolecular lyase activity"/>
    <property type="evidence" value="ECO:0007669"/>
    <property type="project" value="InterPro"/>
</dbReference>
<dbReference type="InterPro" id="IPR002060">
    <property type="entry name" value="Squ/phyt_synthse"/>
</dbReference>
<sequence length="702" mass="78653">MGHLYESSPQMPACTLSYRHFHLMWTLPLCIVLYLIAKPFLTKLDRAKLILLPVIAFVWTSPWDNLIVKNRAWFYHGHCIWFTIGYVPIEEYFFFVIQSLISTLWCTLLTRWYLPNLSLAPASPSRIKLATPALVTSLLCLMIGLNMAVPETHSYYFGMITWWASLPLALLLWGCIDFIRNTGIWAGIVPFSLSVLGPTLYLWCSDVYALRRGTWHINEATSLNMFPIPDLPVEEMLFFLVTNLILISACFTFDRCVAICRQTASADSPPLSPSYLPLDSFSTYTKLWAAFVTSDTEPFATSSPWASVEPRDLEASLKVLSAASKSFNAASLLLPWDLRTDLGCLYAFCRVADDLVDDEAEGLDAKSRNLEVIRAIVDAIYAHTDSKQEKATQHVAMSIGERIRNMLSSVALSDKIKHNVRAAAASIAPLTVYIPRRLWYEMLDGYRTDLRFEHADEDKRTQFKGMDELVEYSQCVAGVVGEMCTRVILGRCGFVVPLDLEVDRKIQLHTTTKASVSTEKALQHSITSQPLDLSQKADVHTLLHQARRMGVSLQLVNIARDMIPDSVDLGRCYLPTEMFDTEDDHMQIALLRGFINVPKSAIVSATTETGSKQKWVGPQEVRKYALRLLQISKALYDESYPALGQIPNRSARAGLKAACSVYASIGTRIQAQTPDEIASGRRARMSNADRIAKAVAAVYFGV</sequence>
<dbReference type="NCBIfam" id="TIGR03462">
    <property type="entry name" value="CarR_dom_SF"/>
    <property type="match status" value="2"/>
</dbReference>
<keyword evidence="14 19" id="KW-0472">Membrane</keyword>
<evidence type="ECO:0000256" key="17">
    <source>
        <dbReference type="ARBA" id="ARBA00029313"/>
    </source>
</evidence>
<dbReference type="SFLD" id="SFLDS00005">
    <property type="entry name" value="Isoprenoid_Synthase_Type_I"/>
    <property type="match status" value="1"/>
</dbReference>
<feature type="transmembrane region" description="Helical" evidence="19">
    <location>
        <begin position="155"/>
        <end position="176"/>
    </location>
</feature>
<evidence type="ECO:0000256" key="15">
    <source>
        <dbReference type="ARBA" id="ARBA00023235"/>
    </source>
</evidence>
<comment type="similarity">
    <text evidence="6">In the C-terminal section; belongs to the phytoene/squalene synthase family.</text>
</comment>
<organism evidence="20">
    <name type="scientific">Melanopsichium pennsylvanicum 4</name>
    <dbReference type="NCBI Taxonomy" id="1398559"/>
    <lineage>
        <taxon>Eukaryota</taxon>
        <taxon>Fungi</taxon>
        <taxon>Dikarya</taxon>
        <taxon>Basidiomycota</taxon>
        <taxon>Ustilaginomycotina</taxon>
        <taxon>Ustilaginomycetes</taxon>
        <taxon>Ustilaginales</taxon>
        <taxon>Ustilaginaceae</taxon>
        <taxon>Melanopsichium</taxon>
    </lineage>
</organism>
<dbReference type="GO" id="GO:0045436">
    <property type="term" value="F:lycopene beta cyclase activity"/>
    <property type="evidence" value="ECO:0007669"/>
    <property type="project" value="UniProtKB-ARBA"/>
</dbReference>
<dbReference type="InterPro" id="IPR008949">
    <property type="entry name" value="Isoprenoid_synthase_dom_sf"/>
</dbReference>
<name>A0A077RED1_9BASI</name>